<dbReference type="InterPro" id="IPR013087">
    <property type="entry name" value="Znf_C2H2_type"/>
</dbReference>
<dbReference type="EnsemblMetazoa" id="CLYHEMT000237.1">
    <property type="protein sequence ID" value="CLYHEMP000237.1"/>
    <property type="gene ID" value="CLYHEMG000237"/>
</dbReference>
<keyword evidence="6" id="KW-0862">Zinc</keyword>
<name>A0A7M5UI83_9CNID</name>
<evidence type="ECO:0000256" key="6">
    <source>
        <dbReference type="ARBA" id="ARBA00022833"/>
    </source>
</evidence>
<dbReference type="PROSITE" id="PS00028">
    <property type="entry name" value="ZINC_FINGER_C2H2_1"/>
    <property type="match status" value="7"/>
</dbReference>
<evidence type="ECO:0000313" key="13">
    <source>
        <dbReference type="EnsemblMetazoa" id="CLYHEMP000237.1"/>
    </source>
</evidence>
<sequence length="448" mass="52770">MNIKIENYQYENNAESAVSLLFDVQMEDGVIGTCNIWIQDIFHQLKFADGVGNKFLFCPKHPGEIHNDDVEKSIKNIEKNVHEEKFRIRIGEENTIKVKEEISTDVEIQYYDKLHYDVENNIKNIERNVHEQKFKIRIGEESAIKIKEEISADVEIQIDTKTYEASPKSLEQCNDFNRLKDLQTGNESSKQLPKNTIQEEVDKLIEYQECGESFTSTELTLHKGKHKLKEYKCKKCGERFTQRGDLKSHQIKKHQKKIKKFKCQTCKKEFPSKYRFNVHVSIHTDLQPLECEKCGKSFANSVYLSRHRKVHEGNKNYKCEVCGKRYTTKYHLKTHKQTIHEDIKRFKCFKCSKCDKSYFRKGRFDAHMRAHSNIKPFECKECGKSFAWKRSLISHEKLHKGVTSFRCGECGEQFDRRHFLMLHSKEKHDHPGPFTCCECGKSFNKRTT</sequence>
<evidence type="ECO:0000256" key="10">
    <source>
        <dbReference type="ARBA" id="ARBA00023242"/>
    </source>
</evidence>
<keyword evidence="9" id="KW-0804">Transcription</keyword>
<feature type="domain" description="C2H2-type" evidence="12">
    <location>
        <begin position="317"/>
        <end position="345"/>
    </location>
</feature>
<evidence type="ECO:0000256" key="8">
    <source>
        <dbReference type="ARBA" id="ARBA00023125"/>
    </source>
</evidence>
<evidence type="ECO:0000256" key="5">
    <source>
        <dbReference type="ARBA" id="ARBA00022771"/>
    </source>
</evidence>
<dbReference type="RefSeq" id="XP_066925801.1">
    <property type="nucleotide sequence ID" value="XM_067069700.1"/>
</dbReference>
<keyword evidence="10" id="KW-0539">Nucleus</keyword>
<evidence type="ECO:0000256" key="4">
    <source>
        <dbReference type="ARBA" id="ARBA00022737"/>
    </source>
</evidence>
<dbReference type="GeneID" id="136813168"/>
<dbReference type="PANTHER" id="PTHR24377">
    <property type="entry name" value="IP01015P-RELATED"/>
    <property type="match status" value="1"/>
</dbReference>
<dbReference type="GO" id="GO:0003677">
    <property type="term" value="F:DNA binding"/>
    <property type="evidence" value="ECO:0007669"/>
    <property type="project" value="UniProtKB-KW"/>
</dbReference>
<keyword evidence="5 11" id="KW-0863">Zinc-finger</keyword>
<keyword evidence="3" id="KW-0479">Metal-binding</keyword>
<reference evidence="13" key="1">
    <citation type="submission" date="2021-01" db="UniProtKB">
        <authorList>
            <consortium name="EnsemblMetazoa"/>
        </authorList>
    </citation>
    <scope>IDENTIFICATION</scope>
</reference>
<feature type="domain" description="C2H2-type" evidence="12">
    <location>
        <begin position="231"/>
        <end position="259"/>
    </location>
</feature>
<dbReference type="Gene3D" id="3.30.160.60">
    <property type="entry name" value="Classic Zinc Finger"/>
    <property type="match status" value="6"/>
</dbReference>
<dbReference type="SUPFAM" id="SSF57667">
    <property type="entry name" value="beta-beta-alpha zinc fingers"/>
    <property type="match status" value="5"/>
</dbReference>
<evidence type="ECO:0000256" key="11">
    <source>
        <dbReference type="PROSITE-ProRule" id="PRU00042"/>
    </source>
</evidence>
<dbReference type="PROSITE" id="PS50157">
    <property type="entry name" value="ZINC_FINGER_C2H2_2"/>
    <property type="match status" value="7"/>
</dbReference>
<proteinExistence type="inferred from homology"/>
<feature type="domain" description="C2H2-type" evidence="12">
    <location>
        <begin position="405"/>
        <end position="433"/>
    </location>
</feature>
<keyword evidence="8" id="KW-0238">DNA-binding</keyword>
<dbReference type="FunFam" id="3.30.160.60:FF:000446">
    <property type="entry name" value="Zinc finger protein"/>
    <property type="match status" value="2"/>
</dbReference>
<dbReference type="SMART" id="SM00355">
    <property type="entry name" value="ZnF_C2H2"/>
    <property type="match status" value="8"/>
</dbReference>
<dbReference type="FunFam" id="3.30.160.60:FF:001232">
    <property type="entry name" value="zinc finger protein 62 homolog isoform X1"/>
    <property type="match status" value="1"/>
</dbReference>
<dbReference type="GO" id="GO:0008270">
    <property type="term" value="F:zinc ion binding"/>
    <property type="evidence" value="ECO:0007669"/>
    <property type="project" value="UniProtKB-KW"/>
</dbReference>
<evidence type="ECO:0000256" key="9">
    <source>
        <dbReference type="ARBA" id="ARBA00023163"/>
    </source>
</evidence>
<comment type="subcellular location">
    <subcellularLocation>
        <location evidence="1">Nucleus</location>
    </subcellularLocation>
</comment>
<evidence type="ECO:0000256" key="2">
    <source>
        <dbReference type="ARBA" id="ARBA00006991"/>
    </source>
</evidence>
<evidence type="ECO:0000259" key="12">
    <source>
        <dbReference type="PROSITE" id="PS50157"/>
    </source>
</evidence>
<evidence type="ECO:0000256" key="7">
    <source>
        <dbReference type="ARBA" id="ARBA00023015"/>
    </source>
</evidence>
<dbReference type="FunFam" id="3.30.160.60:FF:000965">
    <property type="entry name" value="Neurotrophin receptor-interacting factor homolog"/>
    <property type="match status" value="1"/>
</dbReference>
<keyword evidence="14" id="KW-1185">Reference proteome</keyword>
<feature type="domain" description="C2H2-type" evidence="12">
    <location>
        <begin position="289"/>
        <end position="316"/>
    </location>
</feature>
<keyword evidence="7" id="KW-0805">Transcription regulation</keyword>
<dbReference type="GO" id="GO:0005634">
    <property type="term" value="C:nucleus"/>
    <property type="evidence" value="ECO:0007669"/>
    <property type="project" value="UniProtKB-SubCell"/>
</dbReference>
<dbReference type="Pfam" id="PF00096">
    <property type="entry name" value="zf-C2H2"/>
    <property type="match status" value="5"/>
</dbReference>
<feature type="domain" description="C2H2-type" evidence="12">
    <location>
        <begin position="261"/>
        <end position="288"/>
    </location>
</feature>
<dbReference type="AlphaFoldDB" id="A0A7M5UI83"/>
<evidence type="ECO:0000313" key="14">
    <source>
        <dbReference type="Proteomes" id="UP000594262"/>
    </source>
</evidence>
<evidence type="ECO:0000256" key="3">
    <source>
        <dbReference type="ARBA" id="ARBA00022723"/>
    </source>
</evidence>
<feature type="domain" description="C2H2-type" evidence="12">
    <location>
        <begin position="377"/>
        <end position="404"/>
    </location>
</feature>
<comment type="similarity">
    <text evidence="2">Belongs to the krueppel C2H2-type zinc-finger protein family.</text>
</comment>
<keyword evidence="4" id="KW-0677">Repeat</keyword>
<protein>
    <recommendedName>
        <fullName evidence="12">C2H2-type domain-containing protein</fullName>
    </recommendedName>
</protein>
<dbReference type="InterPro" id="IPR050826">
    <property type="entry name" value="Krueppel_C2H2_ZnFinger"/>
</dbReference>
<dbReference type="Proteomes" id="UP000594262">
    <property type="component" value="Unplaced"/>
</dbReference>
<dbReference type="OrthoDB" id="8113227at2759"/>
<feature type="domain" description="C2H2-type" evidence="12">
    <location>
        <begin position="349"/>
        <end position="376"/>
    </location>
</feature>
<accession>A0A7M5UI83</accession>
<organism evidence="13 14">
    <name type="scientific">Clytia hemisphaerica</name>
    <dbReference type="NCBI Taxonomy" id="252671"/>
    <lineage>
        <taxon>Eukaryota</taxon>
        <taxon>Metazoa</taxon>
        <taxon>Cnidaria</taxon>
        <taxon>Hydrozoa</taxon>
        <taxon>Hydroidolina</taxon>
        <taxon>Leptothecata</taxon>
        <taxon>Obeliida</taxon>
        <taxon>Clytiidae</taxon>
        <taxon>Clytia</taxon>
    </lineage>
</organism>
<dbReference type="InterPro" id="IPR036236">
    <property type="entry name" value="Znf_C2H2_sf"/>
</dbReference>
<evidence type="ECO:0000256" key="1">
    <source>
        <dbReference type="ARBA" id="ARBA00004123"/>
    </source>
</evidence>